<dbReference type="OMA" id="AGCREWC"/>
<reference evidence="1 2" key="1">
    <citation type="journal article" date="2013" name="PLoS Genet.">
        <title>Distinctive expansion of potential virulence genes in the genome of the oomycete fish pathogen Saprolegnia parasitica.</title>
        <authorList>
            <person name="Jiang R.H."/>
            <person name="de Bruijn I."/>
            <person name="Haas B.J."/>
            <person name="Belmonte R."/>
            <person name="Lobach L."/>
            <person name="Christie J."/>
            <person name="van den Ackerveken G."/>
            <person name="Bottin A."/>
            <person name="Bulone V."/>
            <person name="Diaz-Moreno S.M."/>
            <person name="Dumas B."/>
            <person name="Fan L."/>
            <person name="Gaulin E."/>
            <person name="Govers F."/>
            <person name="Grenville-Briggs L.J."/>
            <person name="Horner N.R."/>
            <person name="Levin J.Z."/>
            <person name="Mammella M."/>
            <person name="Meijer H.J."/>
            <person name="Morris P."/>
            <person name="Nusbaum C."/>
            <person name="Oome S."/>
            <person name="Phillips A.J."/>
            <person name="van Rooyen D."/>
            <person name="Rzeszutek E."/>
            <person name="Saraiva M."/>
            <person name="Secombes C.J."/>
            <person name="Seidl M.F."/>
            <person name="Snel B."/>
            <person name="Stassen J.H."/>
            <person name="Sykes S."/>
            <person name="Tripathy S."/>
            <person name="van den Berg H."/>
            <person name="Vega-Arreguin J.C."/>
            <person name="Wawra S."/>
            <person name="Young S.K."/>
            <person name="Zeng Q."/>
            <person name="Dieguez-Uribeondo J."/>
            <person name="Russ C."/>
            <person name="Tyler B.M."/>
            <person name="van West P."/>
        </authorList>
    </citation>
    <scope>NUCLEOTIDE SEQUENCE [LARGE SCALE GENOMIC DNA]</scope>
    <source>
        <strain evidence="1 2">CBS 223.65</strain>
    </source>
</reference>
<dbReference type="VEuPathDB" id="FungiDB:SPRG_16595"/>
<name>A0A067BMP8_SAPPC</name>
<dbReference type="EMBL" id="KK583512">
    <property type="protein sequence ID" value="KDO18025.1"/>
    <property type="molecule type" value="Genomic_DNA"/>
</dbReference>
<gene>
    <name evidence="1" type="ORF">SPRG_16595</name>
</gene>
<keyword evidence="2" id="KW-1185">Reference proteome</keyword>
<dbReference type="KEGG" id="spar:SPRG_16595"/>
<dbReference type="Proteomes" id="UP000030745">
    <property type="component" value="Unassembled WGS sequence"/>
</dbReference>
<proteinExistence type="predicted"/>
<evidence type="ECO:0000313" key="2">
    <source>
        <dbReference type="Proteomes" id="UP000030745"/>
    </source>
</evidence>
<dbReference type="OrthoDB" id="74561at2759"/>
<dbReference type="RefSeq" id="XP_012211268.1">
    <property type="nucleotide sequence ID" value="XM_012355878.1"/>
</dbReference>
<accession>A0A067BMP8</accession>
<organism evidence="1 2">
    <name type="scientific">Saprolegnia parasitica (strain CBS 223.65)</name>
    <dbReference type="NCBI Taxonomy" id="695850"/>
    <lineage>
        <taxon>Eukaryota</taxon>
        <taxon>Sar</taxon>
        <taxon>Stramenopiles</taxon>
        <taxon>Oomycota</taxon>
        <taxon>Saprolegniomycetes</taxon>
        <taxon>Saprolegniales</taxon>
        <taxon>Saprolegniaceae</taxon>
        <taxon>Saprolegnia</taxon>
    </lineage>
</organism>
<evidence type="ECO:0000313" key="1">
    <source>
        <dbReference type="EMBL" id="KDO18025.1"/>
    </source>
</evidence>
<dbReference type="GeneID" id="24138208"/>
<dbReference type="AlphaFoldDB" id="A0A067BMP8"/>
<sequence>MRLLHWRNVAMALRAESNRGVSHQQHLHASLQRQELVAQALWSYCLSMQLARWPLPTTTSWRHASVLGTTPSARRRGFEWLLQHMRCNLDRAFDDVFAPGDAGPGLRLHMAPVGALGAHLVVQKHRVDPYLLETVFRSFDNQHLEQTRLEDVVPNLRNVRFQYGSTPQNIAIQYTREHGRILALSRGIEHDDLVPTALIQEVDESTSWYAGDGDFLPLETTSPWYLQAVRSLPASASRHDLYERYRLLYHTYLNGAYPNSEVAGCREWCRNH</sequence>
<protein>
    <submittedName>
        <fullName evidence="1">Uncharacterized protein</fullName>
    </submittedName>
</protein>